<dbReference type="EMBL" id="JABAGD010000036">
    <property type="protein sequence ID" value="NMF06563.1"/>
    <property type="molecule type" value="Genomic_DNA"/>
</dbReference>
<dbReference type="RefSeq" id="WP_168982663.1">
    <property type="nucleotide sequence ID" value="NZ_JABAGD010000036.1"/>
</dbReference>
<comment type="caution">
    <text evidence="1">The sequence shown here is derived from an EMBL/GenBank/DDBJ whole genome shotgun (WGS) entry which is preliminary data.</text>
</comment>
<proteinExistence type="predicted"/>
<dbReference type="Proteomes" id="UP000587880">
    <property type="component" value="Unassembled WGS sequence"/>
</dbReference>
<evidence type="ECO:0000313" key="1">
    <source>
        <dbReference type="EMBL" id="NMF06563.1"/>
    </source>
</evidence>
<name>A0A7X9SR75_CLOBE</name>
<gene>
    <name evidence="1" type="ORF">HF849_17750</name>
</gene>
<accession>A0A7X9SR75</accession>
<protein>
    <submittedName>
        <fullName evidence="1">Uncharacterized protein</fullName>
    </submittedName>
</protein>
<organism evidence="1 2">
    <name type="scientific">Clostridium beijerinckii</name>
    <name type="common">Clostridium MP</name>
    <dbReference type="NCBI Taxonomy" id="1520"/>
    <lineage>
        <taxon>Bacteria</taxon>
        <taxon>Bacillati</taxon>
        <taxon>Bacillota</taxon>
        <taxon>Clostridia</taxon>
        <taxon>Eubacteriales</taxon>
        <taxon>Clostridiaceae</taxon>
        <taxon>Clostridium</taxon>
    </lineage>
</organism>
<reference evidence="1 2" key="1">
    <citation type="submission" date="2020-04" db="EMBL/GenBank/DDBJ databases">
        <authorList>
            <person name="Hitch T.C.A."/>
            <person name="Wylensek D."/>
            <person name="Clavel T."/>
        </authorList>
    </citation>
    <scope>NUCLEOTIDE SEQUENCE [LARGE SCALE GENOMIC DNA]</scope>
    <source>
        <strain evidence="1 2">WB01_NA02</strain>
    </source>
</reference>
<evidence type="ECO:0000313" key="2">
    <source>
        <dbReference type="Proteomes" id="UP000587880"/>
    </source>
</evidence>
<dbReference type="AlphaFoldDB" id="A0A7X9SR75"/>
<sequence length="70" mass="8375">MALERFTCRLEPEVYDTLYRMKNESMIDASKITNKAVKEYLIANGYAIRLNTEEENEIIFKDVRNKKQRK</sequence>